<evidence type="ECO:0000313" key="2">
    <source>
        <dbReference type="Proteomes" id="UP000593574"/>
    </source>
</evidence>
<proteinExistence type="predicted"/>
<organism evidence="1 2">
    <name type="scientific">Gossypium laxum</name>
    <dbReference type="NCBI Taxonomy" id="34288"/>
    <lineage>
        <taxon>Eukaryota</taxon>
        <taxon>Viridiplantae</taxon>
        <taxon>Streptophyta</taxon>
        <taxon>Embryophyta</taxon>
        <taxon>Tracheophyta</taxon>
        <taxon>Spermatophyta</taxon>
        <taxon>Magnoliopsida</taxon>
        <taxon>eudicotyledons</taxon>
        <taxon>Gunneridae</taxon>
        <taxon>Pentapetalae</taxon>
        <taxon>rosids</taxon>
        <taxon>malvids</taxon>
        <taxon>Malvales</taxon>
        <taxon>Malvaceae</taxon>
        <taxon>Malvoideae</taxon>
        <taxon>Gossypium</taxon>
    </lineage>
</organism>
<dbReference type="Proteomes" id="UP000593574">
    <property type="component" value="Unassembled WGS sequence"/>
</dbReference>
<comment type="caution">
    <text evidence="1">The sequence shown here is derived from an EMBL/GenBank/DDBJ whole genome shotgun (WGS) entry which is preliminary data.</text>
</comment>
<keyword evidence="2" id="KW-1185">Reference proteome</keyword>
<dbReference type="EMBL" id="JABEZV010442858">
    <property type="protein sequence ID" value="MBA0730161.1"/>
    <property type="molecule type" value="Genomic_DNA"/>
</dbReference>
<evidence type="ECO:0000313" key="1">
    <source>
        <dbReference type="EMBL" id="MBA0730161.1"/>
    </source>
</evidence>
<feature type="non-terminal residue" evidence="1">
    <location>
        <position position="328"/>
    </location>
</feature>
<feature type="non-terminal residue" evidence="1">
    <location>
        <position position="1"/>
    </location>
</feature>
<name>A0A7J9B1E6_9ROSI</name>
<protein>
    <recommendedName>
        <fullName evidence="3">Reverse transcriptase</fullName>
    </recommendedName>
</protein>
<dbReference type="PANTHER" id="PTHR33116">
    <property type="entry name" value="REVERSE TRANSCRIPTASE ZINC-BINDING DOMAIN-CONTAINING PROTEIN-RELATED-RELATED"/>
    <property type="match status" value="1"/>
</dbReference>
<dbReference type="AlphaFoldDB" id="A0A7J9B1E6"/>
<dbReference type="PANTHER" id="PTHR33116:SF86">
    <property type="entry name" value="REVERSE TRANSCRIPTASE DOMAIN-CONTAINING PROTEIN"/>
    <property type="match status" value="1"/>
</dbReference>
<sequence length="328" mass="38039">SGQKLSYLFFADDLVILDRAELEQAKLRVDDANGGRICGVFGFCQVQNLSSYLGVPLFHEKITNISLRFMVKKVKVKLQGWDARQLSLVGKITLAQLVLLAIPKYFMQSLMIPKGIFEEIKRIIRQFIWGNLRVGRRLNTLLDSSYGETLEQEMVTVNGSWNLELFRLWLPEEIIDQITSILTLNPLASQDRNCHNLVIRGVEWLIFFGLVAWRIWKNKNLHIFQGSLWSVEENIKSSLSWAKQYVCLPKGSIEKRSGEWIMGFNRRLDNLEVIEAIRESTRSPLTLIRHIQHYLKTIDHLLLQYIPRDENLEANQIAKLAFDREEGL</sequence>
<accession>A0A7J9B1E6</accession>
<reference evidence="1 2" key="1">
    <citation type="journal article" date="2019" name="Genome Biol. Evol.">
        <title>Insights into the evolution of the New World diploid cottons (Gossypium, subgenus Houzingenia) based on genome sequencing.</title>
        <authorList>
            <person name="Grover C.E."/>
            <person name="Arick M.A. 2nd"/>
            <person name="Thrash A."/>
            <person name="Conover J.L."/>
            <person name="Sanders W.S."/>
            <person name="Peterson D.G."/>
            <person name="Frelichowski J.E."/>
            <person name="Scheffler J.A."/>
            <person name="Scheffler B.E."/>
            <person name="Wendel J.F."/>
        </authorList>
    </citation>
    <scope>NUCLEOTIDE SEQUENCE [LARGE SCALE GENOMIC DNA]</scope>
    <source>
        <strain evidence="1">4</strain>
        <tissue evidence="1">Leaf</tissue>
    </source>
</reference>
<gene>
    <name evidence="1" type="ORF">Golax_022850</name>
</gene>
<evidence type="ECO:0008006" key="3">
    <source>
        <dbReference type="Google" id="ProtNLM"/>
    </source>
</evidence>